<reference evidence="2 3" key="1">
    <citation type="submission" date="2020-07" db="EMBL/GenBank/DDBJ databases">
        <title>Sequencing the genomes of 1000 actinobacteria strains.</title>
        <authorList>
            <person name="Klenk H.-P."/>
        </authorList>
    </citation>
    <scope>NUCLEOTIDE SEQUENCE [LARGE SCALE GENOMIC DNA]</scope>
    <source>
        <strain evidence="2 3">DSM 24662</strain>
    </source>
</reference>
<name>A0A7Y9KKZ5_9MICO</name>
<evidence type="ECO:0000313" key="3">
    <source>
        <dbReference type="Proteomes" id="UP000576969"/>
    </source>
</evidence>
<proteinExistence type="predicted"/>
<dbReference type="SUPFAM" id="SSF159888">
    <property type="entry name" value="YdhG-like"/>
    <property type="match status" value="1"/>
</dbReference>
<dbReference type="EMBL" id="JACCBV010000001">
    <property type="protein sequence ID" value="NYE19688.1"/>
    <property type="molecule type" value="Genomic_DNA"/>
</dbReference>
<evidence type="ECO:0000313" key="2">
    <source>
        <dbReference type="EMBL" id="NYE19688.1"/>
    </source>
</evidence>
<keyword evidence="3" id="KW-1185">Reference proteome</keyword>
<accession>A0A7Y9KKZ5</accession>
<feature type="region of interest" description="Disordered" evidence="1">
    <location>
        <begin position="1"/>
        <end position="44"/>
    </location>
</feature>
<dbReference type="Gene3D" id="3.90.1150.200">
    <property type="match status" value="1"/>
</dbReference>
<organism evidence="2 3">
    <name type="scientific">Microbacterium immunditiarum</name>
    <dbReference type="NCBI Taxonomy" id="337480"/>
    <lineage>
        <taxon>Bacteria</taxon>
        <taxon>Bacillati</taxon>
        <taxon>Actinomycetota</taxon>
        <taxon>Actinomycetes</taxon>
        <taxon>Micrococcales</taxon>
        <taxon>Microbacteriaceae</taxon>
        <taxon>Microbacterium</taxon>
    </lineage>
</organism>
<dbReference type="AlphaFoldDB" id="A0A7Y9KKZ5"/>
<dbReference type="RefSeq" id="WP_179489184.1">
    <property type="nucleotide sequence ID" value="NZ_JACCBV010000001.1"/>
</dbReference>
<dbReference type="Proteomes" id="UP000576969">
    <property type="component" value="Unassembled WGS sequence"/>
</dbReference>
<gene>
    <name evidence="2" type="ORF">BJ991_001716</name>
</gene>
<protein>
    <submittedName>
        <fullName evidence="2">Uncharacterized protein YdhG (YjbR/CyaY superfamily)</fullName>
    </submittedName>
</protein>
<comment type="caution">
    <text evidence="2">The sequence shown here is derived from an EMBL/GenBank/DDBJ whole genome shotgun (WGS) entry which is preliminary data.</text>
</comment>
<evidence type="ECO:0000256" key="1">
    <source>
        <dbReference type="SAM" id="MobiDB-lite"/>
    </source>
</evidence>
<sequence length="149" mass="16653">MNAAKDTHTGFSEEERTAMKQRAAELKEQRSGGTKVKQLEKDRKAVQDAIAQLPDEDRALAEAIHEIVISVAPELDPKTYYGMPAYARDGKVMIFFSPATKFKERYASLGFNPNANLDDGNMWPTTFAVLKMTNAEKKRISELVEQAVS</sequence>
<feature type="compositionally biased region" description="Basic and acidic residues" evidence="1">
    <location>
        <begin position="1"/>
        <end position="30"/>
    </location>
</feature>